<keyword evidence="2" id="KW-0805">Transcription regulation</keyword>
<evidence type="ECO:0000256" key="3">
    <source>
        <dbReference type="ARBA" id="ARBA00023125"/>
    </source>
</evidence>
<dbReference type="InterPro" id="IPR001766">
    <property type="entry name" value="Fork_head_dom"/>
</dbReference>
<keyword evidence="5 6" id="KW-0539">Nucleus</keyword>
<feature type="compositionally biased region" description="Low complexity" evidence="7">
    <location>
        <begin position="298"/>
        <end position="311"/>
    </location>
</feature>
<dbReference type="PROSITE" id="PS50039">
    <property type="entry name" value="FORK_HEAD_3"/>
    <property type="match status" value="1"/>
</dbReference>
<evidence type="ECO:0000313" key="9">
    <source>
        <dbReference type="EMBL" id="KAK4223452.1"/>
    </source>
</evidence>
<dbReference type="SMART" id="SM00339">
    <property type="entry name" value="FH"/>
    <property type="match status" value="1"/>
</dbReference>
<evidence type="ECO:0000256" key="1">
    <source>
        <dbReference type="ARBA" id="ARBA00004123"/>
    </source>
</evidence>
<dbReference type="PANTHER" id="PTHR45881:SF5">
    <property type="entry name" value="FORK-HEAD DOMAIN-CONTAINING PROTEIN"/>
    <property type="match status" value="1"/>
</dbReference>
<feature type="region of interest" description="Disordered" evidence="7">
    <location>
        <begin position="268"/>
        <end position="314"/>
    </location>
</feature>
<proteinExistence type="predicted"/>
<organism evidence="9 10">
    <name type="scientific">Podospora fimiseda</name>
    <dbReference type="NCBI Taxonomy" id="252190"/>
    <lineage>
        <taxon>Eukaryota</taxon>
        <taxon>Fungi</taxon>
        <taxon>Dikarya</taxon>
        <taxon>Ascomycota</taxon>
        <taxon>Pezizomycotina</taxon>
        <taxon>Sordariomycetes</taxon>
        <taxon>Sordariomycetidae</taxon>
        <taxon>Sordariales</taxon>
        <taxon>Podosporaceae</taxon>
        <taxon>Podospora</taxon>
    </lineage>
</organism>
<evidence type="ECO:0000256" key="2">
    <source>
        <dbReference type="ARBA" id="ARBA00023015"/>
    </source>
</evidence>
<reference evidence="9" key="2">
    <citation type="submission" date="2023-05" db="EMBL/GenBank/DDBJ databases">
        <authorList>
            <consortium name="Lawrence Berkeley National Laboratory"/>
            <person name="Steindorff A."/>
            <person name="Hensen N."/>
            <person name="Bonometti L."/>
            <person name="Westerberg I."/>
            <person name="Brannstrom I.O."/>
            <person name="Guillou S."/>
            <person name="Cros-Aarteil S."/>
            <person name="Calhoun S."/>
            <person name="Haridas S."/>
            <person name="Kuo A."/>
            <person name="Mondo S."/>
            <person name="Pangilinan J."/>
            <person name="Riley R."/>
            <person name="Labutti K."/>
            <person name="Andreopoulos B."/>
            <person name="Lipzen A."/>
            <person name="Chen C."/>
            <person name="Yanf M."/>
            <person name="Daum C."/>
            <person name="Ng V."/>
            <person name="Clum A."/>
            <person name="Ohm R."/>
            <person name="Martin F."/>
            <person name="Silar P."/>
            <person name="Natvig D."/>
            <person name="Lalanne C."/>
            <person name="Gautier V."/>
            <person name="Ament-Velasquez S.L."/>
            <person name="Kruys A."/>
            <person name="Hutchinson M.I."/>
            <person name="Powell A.J."/>
            <person name="Barry K."/>
            <person name="Miller A.N."/>
            <person name="Grigoriev I.V."/>
            <person name="Debuchy R."/>
            <person name="Gladieux P."/>
            <person name="Thoren M.H."/>
            <person name="Johannesson H."/>
        </authorList>
    </citation>
    <scope>NUCLEOTIDE SEQUENCE</scope>
    <source>
        <strain evidence="9">CBS 990.96</strain>
    </source>
</reference>
<feature type="domain" description="Fork-head" evidence="8">
    <location>
        <begin position="318"/>
        <end position="438"/>
    </location>
</feature>
<dbReference type="GO" id="GO:0000978">
    <property type="term" value="F:RNA polymerase II cis-regulatory region sequence-specific DNA binding"/>
    <property type="evidence" value="ECO:0007669"/>
    <property type="project" value="TreeGrafter"/>
</dbReference>
<reference evidence="9" key="1">
    <citation type="journal article" date="2023" name="Mol. Phylogenet. Evol.">
        <title>Genome-scale phylogeny and comparative genomics of the fungal order Sordariales.</title>
        <authorList>
            <person name="Hensen N."/>
            <person name="Bonometti L."/>
            <person name="Westerberg I."/>
            <person name="Brannstrom I.O."/>
            <person name="Guillou S."/>
            <person name="Cros-Aarteil S."/>
            <person name="Calhoun S."/>
            <person name="Haridas S."/>
            <person name="Kuo A."/>
            <person name="Mondo S."/>
            <person name="Pangilinan J."/>
            <person name="Riley R."/>
            <person name="LaButti K."/>
            <person name="Andreopoulos B."/>
            <person name="Lipzen A."/>
            <person name="Chen C."/>
            <person name="Yan M."/>
            <person name="Daum C."/>
            <person name="Ng V."/>
            <person name="Clum A."/>
            <person name="Steindorff A."/>
            <person name="Ohm R.A."/>
            <person name="Martin F."/>
            <person name="Silar P."/>
            <person name="Natvig D.O."/>
            <person name="Lalanne C."/>
            <person name="Gautier V."/>
            <person name="Ament-Velasquez S.L."/>
            <person name="Kruys A."/>
            <person name="Hutchinson M.I."/>
            <person name="Powell A.J."/>
            <person name="Barry K."/>
            <person name="Miller A.N."/>
            <person name="Grigoriev I.V."/>
            <person name="Debuchy R."/>
            <person name="Gladieux P."/>
            <person name="Hiltunen Thoren M."/>
            <person name="Johannesson H."/>
        </authorList>
    </citation>
    <scope>NUCLEOTIDE SEQUENCE</scope>
    <source>
        <strain evidence="9">CBS 990.96</strain>
    </source>
</reference>
<evidence type="ECO:0000256" key="6">
    <source>
        <dbReference type="PROSITE-ProRule" id="PRU00089"/>
    </source>
</evidence>
<feature type="DNA-binding region" description="Fork-head" evidence="6">
    <location>
        <begin position="318"/>
        <end position="438"/>
    </location>
</feature>
<feature type="compositionally biased region" description="Polar residues" evidence="7">
    <location>
        <begin position="268"/>
        <end position="288"/>
    </location>
</feature>
<feature type="region of interest" description="Disordered" evidence="7">
    <location>
        <begin position="349"/>
        <end position="410"/>
    </location>
</feature>
<dbReference type="PANTHER" id="PTHR45881">
    <property type="entry name" value="CHECKPOINT SUPPRESSOR 1-LIKE, ISOFORM A-RELATED"/>
    <property type="match status" value="1"/>
</dbReference>
<sequence>MTLYAIYPTKDQESLSPTSQALAMEPEQTTSTMSSQHTAALEAIYPTASPPKVTRTSTSPEPSHLNHNEAELQPDYLSTSTTGMQQQPRVDSMWTASVASQIGSDDFDNYALHSSPALHGLPLPDGGGGVTGTSPRTSAWSHGSEQHVRSVSWDHFPRQNLSSHMPSFHLRDSFVQDTNLPYTPMNSFDGSEGAGFLLGRSQTEPYNQTTTTTSTTSQYPPAPLPPSQQQVIDDSGVPTPESMRGLSPCSTSLGFKLDSDDIDDLSAVQSTKGSMSGTESHSQLNSTAPSPMSGGGAPPSSSSNNSGSQSNKAQDEPYAKLIWRAFMSVPSHAMTLQEIYQWFRENTDKGKDESKGWQNSIRHNLSMNLAFTKRERRSSTTKDETTTTSKTGSPKIHLTTTASSSSSTTESKKSTEWFLQDWAITHGVQSTTRYRKGNSSSSSSSSPSSTSLNRRSPSSRTGYSHYRSYPRSSAIDIPGSVSNGYRRTSGASRYLPLHHHHHGIMRMQQQQRSRLPSSSSSPSSHHLHNVIQQQMQHFQFSQNTPSTQRFLFPQEHHQQQSSHHHHHAYPSPYQQQVLETDRLQIGLDYHHQSQPVTDPQLTAVTEPYPSTTTGGVDLSAYSMPVTAAVGGATSAYDEVVVDRFGWAATSTEGDNNASTSTAGGFHY</sequence>
<dbReference type="InterPro" id="IPR036390">
    <property type="entry name" value="WH_DNA-bd_sf"/>
</dbReference>
<dbReference type="Pfam" id="PF00250">
    <property type="entry name" value="Forkhead"/>
    <property type="match status" value="1"/>
</dbReference>
<dbReference type="InterPro" id="IPR036388">
    <property type="entry name" value="WH-like_DNA-bd_sf"/>
</dbReference>
<evidence type="ECO:0000256" key="4">
    <source>
        <dbReference type="ARBA" id="ARBA00023163"/>
    </source>
</evidence>
<dbReference type="GO" id="GO:0000981">
    <property type="term" value="F:DNA-binding transcription factor activity, RNA polymerase II-specific"/>
    <property type="evidence" value="ECO:0007669"/>
    <property type="project" value="TreeGrafter"/>
</dbReference>
<keyword evidence="10" id="KW-1185">Reference proteome</keyword>
<feature type="compositionally biased region" description="Polar residues" evidence="7">
    <location>
        <begin position="356"/>
        <end position="369"/>
    </location>
</feature>
<dbReference type="PROSITE" id="PS00658">
    <property type="entry name" value="FORK_HEAD_2"/>
    <property type="match status" value="1"/>
</dbReference>
<keyword evidence="4" id="KW-0804">Transcription</keyword>
<keyword evidence="3 6" id="KW-0238">DNA-binding</keyword>
<feature type="compositionally biased region" description="Low complexity" evidence="7">
    <location>
        <begin position="438"/>
        <end position="461"/>
    </location>
</feature>
<gene>
    <name evidence="9" type="ORF">QBC38DRAFT_51409</name>
</gene>
<feature type="region of interest" description="Disordered" evidence="7">
    <location>
        <begin position="503"/>
        <end position="527"/>
    </location>
</feature>
<feature type="region of interest" description="Disordered" evidence="7">
    <location>
        <begin position="204"/>
        <end position="250"/>
    </location>
</feature>
<feature type="region of interest" description="Disordered" evidence="7">
    <location>
        <begin position="1"/>
        <end position="67"/>
    </location>
</feature>
<feature type="compositionally biased region" description="Low complexity" evidence="7">
    <location>
        <begin position="508"/>
        <end position="524"/>
    </location>
</feature>
<protein>
    <recommendedName>
        <fullName evidence="8">Fork-head domain-containing protein</fullName>
    </recommendedName>
</protein>
<evidence type="ECO:0000313" key="10">
    <source>
        <dbReference type="Proteomes" id="UP001301958"/>
    </source>
</evidence>
<dbReference type="Proteomes" id="UP001301958">
    <property type="component" value="Unassembled WGS sequence"/>
</dbReference>
<dbReference type="AlphaFoldDB" id="A0AAN7BHN9"/>
<comment type="caution">
    <text evidence="9">The sequence shown here is derived from an EMBL/GenBank/DDBJ whole genome shotgun (WGS) entry which is preliminary data.</text>
</comment>
<feature type="compositionally biased region" description="Polar residues" evidence="7">
    <location>
        <begin position="14"/>
        <end position="38"/>
    </location>
</feature>
<feature type="region of interest" description="Disordered" evidence="7">
    <location>
        <begin position="121"/>
        <end position="141"/>
    </location>
</feature>
<comment type="subcellular location">
    <subcellularLocation>
        <location evidence="1 6">Nucleus</location>
    </subcellularLocation>
</comment>
<feature type="compositionally biased region" description="Low complexity" evidence="7">
    <location>
        <begin position="399"/>
        <end position="409"/>
    </location>
</feature>
<accession>A0AAN7BHN9</accession>
<dbReference type="Gene3D" id="1.10.10.10">
    <property type="entry name" value="Winged helix-like DNA-binding domain superfamily/Winged helix DNA-binding domain"/>
    <property type="match status" value="1"/>
</dbReference>
<dbReference type="SUPFAM" id="SSF46785">
    <property type="entry name" value="Winged helix' DNA-binding domain"/>
    <property type="match status" value="1"/>
</dbReference>
<dbReference type="InterPro" id="IPR030456">
    <property type="entry name" value="TF_fork_head_CS_2"/>
</dbReference>
<dbReference type="EMBL" id="MU865426">
    <property type="protein sequence ID" value="KAK4223452.1"/>
    <property type="molecule type" value="Genomic_DNA"/>
</dbReference>
<evidence type="ECO:0000256" key="5">
    <source>
        <dbReference type="ARBA" id="ARBA00023242"/>
    </source>
</evidence>
<name>A0AAN7BHN9_9PEZI</name>
<evidence type="ECO:0000256" key="7">
    <source>
        <dbReference type="SAM" id="MobiDB-lite"/>
    </source>
</evidence>
<evidence type="ECO:0000259" key="8">
    <source>
        <dbReference type="PROSITE" id="PS50039"/>
    </source>
</evidence>
<dbReference type="GO" id="GO:0005634">
    <property type="term" value="C:nucleus"/>
    <property type="evidence" value="ECO:0007669"/>
    <property type="project" value="UniProtKB-SubCell"/>
</dbReference>
<feature type="region of interest" description="Disordered" evidence="7">
    <location>
        <begin position="429"/>
        <end position="488"/>
    </location>
</feature>